<reference evidence="2" key="2">
    <citation type="submission" date="2020-09" db="EMBL/GenBank/DDBJ databases">
        <authorList>
            <person name="Sun Q."/>
            <person name="Zhou Y."/>
        </authorList>
    </citation>
    <scope>NUCLEOTIDE SEQUENCE</scope>
    <source>
        <strain evidence="2">CGMCC 1.15367</strain>
    </source>
</reference>
<feature type="transmembrane region" description="Helical" evidence="1">
    <location>
        <begin position="50"/>
        <end position="73"/>
    </location>
</feature>
<reference evidence="2" key="1">
    <citation type="journal article" date="2014" name="Int. J. Syst. Evol. Microbiol.">
        <title>Complete genome sequence of Corynebacterium casei LMG S-19264T (=DSM 44701T), isolated from a smear-ripened cheese.</title>
        <authorList>
            <consortium name="US DOE Joint Genome Institute (JGI-PGF)"/>
            <person name="Walter F."/>
            <person name="Albersmeier A."/>
            <person name="Kalinowski J."/>
            <person name="Ruckert C."/>
        </authorList>
    </citation>
    <scope>NUCLEOTIDE SEQUENCE</scope>
    <source>
        <strain evidence="2">CGMCC 1.15367</strain>
    </source>
</reference>
<keyword evidence="1" id="KW-1133">Transmembrane helix</keyword>
<dbReference type="AlphaFoldDB" id="A0A916ZCP4"/>
<accession>A0A916ZCP4</accession>
<dbReference type="InterPro" id="IPR009937">
    <property type="entry name" value="Phage_holin_3_6"/>
</dbReference>
<organism evidence="2 3">
    <name type="scientific">Aureimonas endophytica</name>
    <dbReference type="NCBI Taxonomy" id="2027858"/>
    <lineage>
        <taxon>Bacteria</taxon>
        <taxon>Pseudomonadati</taxon>
        <taxon>Pseudomonadota</taxon>
        <taxon>Alphaproteobacteria</taxon>
        <taxon>Hyphomicrobiales</taxon>
        <taxon>Aurantimonadaceae</taxon>
        <taxon>Aureimonas</taxon>
    </lineage>
</organism>
<dbReference type="Proteomes" id="UP000644699">
    <property type="component" value="Unassembled WGS sequence"/>
</dbReference>
<proteinExistence type="predicted"/>
<sequence>MPDEPRETKSVPDLLTGLIRETTDLVRTEAQLLRSEVSDKFAQLQVAGGSLVAGAICLLVALLTLTAALVTAVSKIGDPDIGPGWAALIVGVVIAVIGAALLAKGRRDLEPVDLAPSRTARQLGEDTKVVKGQLR</sequence>
<keyword evidence="1" id="KW-0472">Membrane</keyword>
<dbReference type="EMBL" id="BMIQ01000001">
    <property type="protein sequence ID" value="GGD89006.1"/>
    <property type="molecule type" value="Genomic_DNA"/>
</dbReference>
<comment type="caution">
    <text evidence="2">The sequence shown here is derived from an EMBL/GenBank/DDBJ whole genome shotgun (WGS) entry which is preliminary data.</text>
</comment>
<dbReference type="RefSeq" id="WP_188906605.1">
    <property type="nucleotide sequence ID" value="NZ_BMIQ01000001.1"/>
</dbReference>
<gene>
    <name evidence="2" type="ORF">GCM10011390_04700</name>
</gene>
<dbReference type="Pfam" id="PF07332">
    <property type="entry name" value="Phage_holin_3_6"/>
    <property type="match status" value="1"/>
</dbReference>
<evidence type="ECO:0008006" key="4">
    <source>
        <dbReference type="Google" id="ProtNLM"/>
    </source>
</evidence>
<evidence type="ECO:0000256" key="1">
    <source>
        <dbReference type="SAM" id="Phobius"/>
    </source>
</evidence>
<keyword evidence="3" id="KW-1185">Reference proteome</keyword>
<feature type="transmembrane region" description="Helical" evidence="1">
    <location>
        <begin position="85"/>
        <end position="103"/>
    </location>
</feature>
<protein>
    <recommendedName>
        <fullName evidence="4">Superfamily III holin-X</fullName>
    </recommendedName>
</protein>
<keyword evidence="1" id="KW-0812">Transmembrane</keyword>
<name>A0A916ZCP4_9HYPH</name>
<evidence type="ECO:0000313" key="2">
    <source>
        <dbReference type="EMBL" id="GGD89006.1"/>
    </source>
</evidence>
<evidence type="ECO:0000313" key="3">
    <source>
        <dbReference type="Proteomes" id="UP000644699"/>
    </source>
</evidence>